<dbReference type="GO" id="GO:0003700">
    <property type="term" value="F:DNA-binding transcription factor activity"/>
    <property type="evidence" value="ECO:0007669"/>
    <property type="project" value="InterPro"/>
</dbReference>
<evidence type="ECO:0000313" key="5">
    <source>
        <dbReference type="EMBL" id="OAT55488.1"/>
    </source>
</evidence>
<dbReference type="RefSeq" id="WP_064542881.1">
    <property type="nucleotide sequence ID" value="NZ_LXEU01000021.1"/>
</dbReference>
<dbReference type="PRINTS" id="PR00037">
    <property type="entry name" value="HTHLACR"/>
</dbReference>
<dbReference type="InterPro" id="IPR036390">
    <property type="entry name" value="WH_DNA-bd_sf"/>
</dbReference>
<dbReference type="InterPro" id="IPR050313">
    <property type="entry name" value="Carb_Metab_HTH_regulators"/>
</dbReference>
<accession>A0A1B7K5R2</accession>
<dbReference type="Pfam" id="PF08220">
    <property type="entry name" value="HTH_DeoR"/>
    <property type="match status" value="1"/>
</dbReference>
<dbReference type="InterPro" id="IPR014036">
    <property type="entry name" value="DeoR-like_C"/>
</dbReference>
<comment type="caution">
    <text evidence="5">The sequence shown here is derived from an EMBL/GenBank/DDBJ whole genome shotgun (WGS) entry which is preliminary data.</text>
</comment>
<sequence length="250" mass="26555">MLASQRKQHILEILARDKQVHSTELSQHFNVSEDSIRRDLRELAAAGLLQRVHGGALPVSAAIAPFEARKSVQPDAKKTIAQKAAALICPGQVVIVDGGTTTSEMIKLLPVDMSFTVVTHSPNIAVGLVDYPLIEVILLGGTLFKHSVVTTGTAMTEAASRINADLYFMGVTGVHHSAGFTTGNFEEAGVKRLLSERASETVVMASHEKINAASAFAIGELSLASTLIVDGMLDQPLTDALARNGVTLIH</sequence>
<reference evidence="5 6" key="1">
    <citation type="submission" date="2016-04" db="EMBL/GenBank/DDBJ databases">
        <title>ATOL: Assembling a taxonomically balanced genome-scale reconstruction of the evolutionary history of the Enterobacteriaceae.</title>
        <authorList>
            <person name="Plunkett G.III."/>
            <person name="Neeno-Eckwall E.C."/>
            <person name="Glasner J.D."/>
            <person name="Perna N.T."/>
        </authorList>
    </citation>
    <scope>NUCLEOTIDE SEQUENCE [LARGE SCALE GENOMIC DNA]</scope>
    <source>
        <strain evidence="5 6">ATCC 51603</strain>
    </source>
</reference>
<evidence type="ECO:0000313" key="6">
    <source>
        <dbReference type="Proteomes" id="UP000078386"/>
    </source>
</evidence>
<evidence type="ECO:0000256" key="1">
    <source>
        <dbReference type="ARBA" id="ARBA00022491"/>
    </source>
</evidence>
<dbReference type="PANTHER" id="PTHR30363:SF4">
    <property type="entry name" value="GLYCEROL-3-PHOSPHATE REGULON REPRESSOR"/>
    <property type="match status" value="1"/>
</dbReference>
<protein>
    <submittedName>
        <fullName evidence="5">Transcriptional regulator</fullName>
    </submittedName>
</protein>
<dbReference type="EMBL" id="LXEU01000021">
    <property type="protein sequence ID" value="OAT55488.1"/>
    <property type="molecule type" value="Genomic_DNA"/>
</dbReference>
<feature type="domain" description="HTH deoR-type" evidence="4">
    <location>
        <begin position="3"/>
        <end position="58"/>
    </location>
</feature>
<evidence type="ECO:0000259" key="4">
    <source>
        <dbReference type="PROSITE" id="PS51000"/>
    </source>
</evidence>
<keyword evidence="3" id="KW-0804">Transcription</keyword>
<dbReference type="SMART" id="SM01134">
    <property type="entry name" value="DeoRC"/>
    <property type="match status" value="1"/>
</dbReference>
<dbReference type="PANTHER" id="PTHR30363">
    <property type="entry name" value="HTH-TYPE TRANSCRIPTIONAL REGULATOR SRLR-RELATED"/>
    <property type="match status" value="1"/>
</dbReference>
<dbReference type="AlphaFoldDB" id="A0A1B7K5R2"/>
<evidence type="ECO:0000256" key="2">
    <source>
        <dbReference type="ARBA" id="ARBA00023015"/>
    </source>
</evidence>
<proteinExistence type="predicted"/>
<organism evidence="5 6">
    <name type="scientific">Kluyvera georgiana ATCC 51603</name>
    <dbReference type="NCBI Taxonomy" id="1354264"/>
    <lineage>
        <taxon>Bacteria</taxon>
        <taxon>Pseudomonadati</taxon>
        <taxon>Pseudomonadota</taxon>
        <taxon>Gammaproteobacteria</taxon>
        <taxon>Enterobacterales</taxon>
        <taxon>Enterobacteriaceae</taxon>
        <taxon>Kluyvera</taxon>
    </lineage>
</organism>
<keyword evidence="2" id="KW-0805">Transcription regulation</keyword>
<name>A0A1B7K5R2_9ENTR</name>
<dbReference type="InterPro" id="IPR036388">
    <property type="entry name" value="WH-like_DNA-bd_sf"/>
</dbReference>
<dbReference type="PROSITE" id="PS51000">
    <property type="entry name" value="HTH_DEOR_2"/>
    <property type="match status" value="1"/>
</dbReference>
<dbReference type="InterPro" id="IPR001034">
    <property type="entry name" value="DeoR_HTH"/>
</dbReference>
<dbReference type="SMART" id="SM00420">
    <property type="entry name" value="HTH_DEOR"/>
    <property type="match status" value="1"/>
</dbReference>
<dbReference type="SUPFAM" id="SSF100950">
    <property type="entry name" value="NagB/RpiA/CoA transferase-like"/>
    <property type="match status" value="1"/>
</dbReference>
<keyword evidence="6" id="KW-1185">Reference proteome</keyword>
<dbReference type="SUPFAM" id="SSF46785">
    <property type="entry name" value="Winged helix' DNA-binding domain"/>
    <property type="match status" value="1"/>
</dbReference>
<gene>
    <name evidence="5" type="ORF">M989_00961</name>
</gene>
<dbReference type="InterPro" id="IPR037171">
    <property type="entry name" value="NagB/RpiA_transferase-like"/>
</dbReference>
<evidence type="ECO:0000256" key="3">
    <source>
        <dbReference type="ARBA" id="ARBA00023163"/>
    </source>
</evidence>
<dbReference type="Pfam" id="PF00455">
    <property type="entry name" value="DeoRC"/>
    <property type="match status" value="1"/>
</dbReference>
<keyword evidence="1" id="KW-0678">Repressor</keyword>
<dbReference type="Gene3D" id="3.40.50.1360">
    <property type="match status" value="1"/>
</dbReference>
<dbReference type="PATRIC" id="fig|1354264.4.peg.1005"/>
<dbReference type="Gene3D" id="1.10.10.10">
    <property type="entry name" value="Winged helix-like DNA-binding domain superfamily/Winged helix DNA-binding domain"/>
    <property type="match status" value="1"/>
</dbReference>
<dbReference type="Proteomes" id="UP000078386">
    <property type="component" value="Unassembled WGS sequence"/>
</dbReference>